<feature type="region of interest" description="Disordered" evidence="1">
    <location>
        <begin position="141"/>
        <end position="167"/>
    </location>
</feature>
<dbReference type="EMBL" id="JAWDGP010003202">
    <property type="protein sequence ID" value="KAK3776533.1"/>
    <property type="molecule type" value="Genomic_DNA"/>
</dbReference>
<gene>
    <name evidence="2" type="ORF">RRG08_015131</name>
</gene>
<name>A0AAE1DP32_9GAST</name>
<evidence type="ECO:0000313" key="2">
    <source>
        <dbReference type="EMBL" id="KAK3776533.1"/>
    </source>
</evidence>
<evidence type="ECO:0000313" key="3">
    <source>
        <dbReference type="Proteomes" id="UP001283361"/>
    </source>
</evidence>
<protein>
    <submittedName>
        <fullName evidence="2">Uncharacterized protein</fullName>
    </submittedName>
</protein>
<sequence>MCKTSTDHASYTHLGQGHRDNVWCRCGYVNTRNVSKYSTGDTLKLYINDMNLVVRSGKTEQNKGGGRGKGGQELHTWTKYVGVGGVVFKSTLPQQTKPTKPPPLSVTVGTMKSSNRNMPFAKHPGETWTLLVNRAEIKAQSAEDFSQPTQIIVSKQSKQSGDKSTKR</sequence>
<evidence type="ECO:0000256" key="1">
    <source>
        <dbReference type="SAM" id="MobiDB-lite"/>
    </source>
</evidence>
<proteinExistence type="predicted"/>
<keyword evidence="3" id="KW-1185">Reference proteome</keyword>
<accession>A0AAE1DP32</accession>
<organism evidence="2 3">
    <name type="scientific">Elysia crispata</name>
    <name type="common">lettuce slug</name>
    <dbReference type="NCBI Taxonomy" id="231223"/>
    <lineage>
        <taxon>Eukaryota</taxon>
        <taxon>Metazoa</taxon>
        <taxon>Spiralia</taxon>
        <taxon>Lophotrochozoa</taxon>
        <taxon>Mollusca</taxon>
        <taxon>Gastropoda</taxon>
        <taxon>Heterobranchia</taxon>
        <taxon>Euthyneura</taxon>
        <taxon>Panpulmonata</taxon>
        <taxon>Sacoglossa</taxon>
        <taxon>Placobranchoidea</taxon>
        <taxon>Plakobranchidae</taxon>
        <taxon>Elysia</taxon>
    </lineage>
</organism>
<reference evidence="2" key="1">
    <citation type="journal article" date="2023" name="G3 (Bethesda)">
        <title>A reference genome for the long-term kleptoplast-retaining sea slug Elysia crispata morphotype clarki.</title>
        <authorList>
            <person name="Eastman K.E."/>
            <person name="Pendleton A.L."/>
            <person name="Shaikh M.A."/>
            <person name="Suttiyut T."/>
            <person name="Ogas R."/>
            <person name="Tomko P."/>
            <person name="Gavelis G."/>
            <person name="Widhalm J.R."/>
            <person name="Wisecaver J.H."/>
        </authorList>
    </citation>
    <scope>NUCLEOTIDE SEQUENCE</scope>
    <source>
        <strain evidence="2">ECLA1</strain>
    </source>
</reference>
<dbReference type="AlphaFoldDB" id="A0AAE1DP32"/>
<comment type="caution">
    <text evidence="2">The sequence shown here is derived from an EMBL/GenBank/DDBJ whole genome shotgun (WGS) entry which is preliminary data.</text>
</comment>
<feature type="compositionally biased region" description="Polar residues" evidence="1">
    <location>
        <begin position="143"/>
        <end position="159"/>
    </location>
</feature>
<dbReference type="Proteomes" id="UP001283361">
    <property type="component" value="Unassembled WGS sequence"/>
</dbReference>